<dbReference type="SUPFAM" id="SSF161084">
    <property type="entry name" value="MAPEG domain-like"/>
    <property type="match status" value="1"/>
</dbReference>
<dbReference type="InterPro" id="IPR023352">
    <property type="entry name" value="MAPEG-like_dom_sf"/>
</dbReference>
<keyword evidence="4 5" id="KW-0472">Membrane</keyword>
<feature type="transmembrane region" description="Helical" evidence="5">
    <location>
        <begin position="12"/>
        <end position="29"/>
    </location>
</feature>
<feature type="transmembrane region" description="Helical" evidence="5">
    <location>
        <begin position="122"/>
        <end position="147"/>
    </location>
</feature>
<dbReference type="GO" id="GO:0004364">
    <property type="term" value="F:glutathione transferase activity"/>
    <property type="evidence" value="ECO:0007669"/>
    <property type="project" value="TreeGrafter"/>
</dbReference>
<dbReference type="PANTHER" id="PTHR10250">
    <property type="entry name" value="MICROSOMAL GLUTATHIONE S-TRANSFERASE"/>
    <property type="match status" value="1"/>
</dbReference>
<keyword evidence="3 5" id="KW-1133">Transmembrane helix</keyword>
<dbReference type="EMBL" id="JARIHO010000042">
    <property type="protein sequence ID" value="KAJ7326303.1"/>
    <property type="molecule type" value="Genomic_DNA"/>
</dbReference>
<protein>
    <recommendedName>
        <fullName evidence="8">Membrane-associated proteins in eicosanoid and glutathione metabolism</fullName>
    </recommendedName>
</protein>
<dbReference type="GO" id="GO:0016020">
    <property type="term" value="C:membrane"/>
    <property type="evidence" value="ECO:0007669"/>
    <property type="project" value="UniProtKB-SubCell"/>
</dbReference>
<name>A0AAD6ZKG2_9AGAR</name>
<evidence type="ECO:0000313" key="7">
    <source>
        <dbReference type="Proteomes" id="UP001218218"/>
    </source>
</evidence>
<evidence type="ECO:0000256" key="3">
    <source>
        <dbReference type="ARBA" id="ARBA00022989"/>
    </source>
</evidence>
<keyword evidence="2 5" id="KW-0812">Transmembrane</keyword>
<evidence type="ECO:0000313" key="6">
    <source>
        <dbReference type="EMBL" id="KAJ7326303.1"/>
    </source>
</evidence>
<comment type="subcellular location">
    <subcellularLocation>
        <location evidence="1">Membrane</location>
        <topology evidence="1">Multi-pass membrane protein</topology>
    </subcellularLocation>
</comment>
<gene>
    <name evidence="6" type="ORF">DFH08DRAFT_787218</name>
</gene>
<dbReference type="GO" id="GO:0005783">
    <property type="term" value="C:endoplasmic reticulum"/>
    <property type="evidence" value="ECO:0007669"/>
    <property type="project" value="TreeGrafter"/>
</dbReference>
<dbReference type="InterPro" id="IPR050997">
    <property type="entry name" value="MAPEG"/>
</dbReference>
<dbReference type="Pfam" id="PF01124">
    <property type="entry name" value="MAPEG"/>
    <property type="match status" value="1"/>
</dbReference>
<organism evidence="6 7">
    <name type="scientific">Mycena albidolilacea</name>
    <dbReference type="NCBI Taxonomy" id="1033008"/>
    <lineage>
        <taxon>Eukaryota</taxon>
        <taxon>Fungi</taxon>
        <taxon>Dikarya</taxon>
        <taxon>Basidiomycota</taxon>
        <taxon>Agaricomycotina</taxon>
        <taxon>Agaricomycetes</taxon>
        <taxon>Agaricomycetidae</taxon>
        <taxon>Agaricales</taxon>
        <taxon>Marasmiineae</taxon>
        <taxon>Mycenaceae</taxon>
        <taxon>Mycena</taxon>
    </lineage>
</organism>
<evidence type="ECO:0008006" key="8">
    <source>
        <dbReference type="Google" id="ProtNLM"/>
    </source>
</evidence>
<evidence type="ECO:0000256" key="4">
    <source>
        <dbReference type="ARBA" id="ARBA00023136"/>
    </source>
</evidence>
<comment type="caution">
    <text evidence="6">The sequence shown here is derived from an EMBL/GenBank/DDBJ whole genome shotgun (WGS) entry which is preliminary data.</text>
</comment>
<proteinExistence type="predicted"/>
<dbReference type="Proteomes" id="UP001218218">
    <property type="component" value="Unassembled WGS sequence"/>
</dbReference>
<dbReference type="AlphaFoldDB" id="A0AAD6ZKG2"/>
<evidence type="ECO:0000256" key="1">
    <source>
        <dbReference type="ARBA" id="ARBA00004141"/>
    </source>
</evidence>
<dbReference type="GO" id="GO:0005635">
    <property type="term" value="C:nuclear envelope"/>
    <property type="evidence" value="ECO:0007669"/>
    <property type="project" value="TreeGrafter"/>
</dbReference>
<feature type="transmembrane region" description="Helical" evidence="5">
    <location>
        <begin position="79"/>
        <end position="102"/>
    </location>
</feature>
<sequence length="151" mass="16387">MSTITVPQGSSYVAASLLSTVFLLTWQTVKVSRARKLAGVEYPRLYADKAEMAASPAAVKFNCIQRAHANTLENIPQQYLMTILLGVKAPVVAASALGLWVVSRVAYTSGYASGDPTKRNNILTRITYMPALATLLFGSIWSVYTLVTEQV</sequence>
<dbReference type="InterPro" id="IPR001129">
    <property type="entry name" value="Membr-assoc_MAPEG"/>
</dbReference>
<accession>A0AAD6ZKG2</accession>
<dbReference type="Gene3D" id="1.20.120.550">
    <property type="entry name" value="Membrane associated eicosanoid/glutathione metabolism-like domain"/>
    <property type="match status" value="1"/>
</dbReference>
<keyword evidence="7" id="KW-1185">Reference proteome</keyword>
<evidence type="ECO:0000256" key="5">
    <source>
        <dbReference type="SAM" id="Phobius"/>
    </source>
</evidence>
<dbReference type="PANTHER" id="PTHR10250:SF26">
    <property type="entry name" value="GLUTATHIONE S-TRANSFERASE 3, MITOCHONDRIAL"/>
    <property type="match status" value="1"/>
</dbReference>
<dbReference type="GO" id="GO:0004602">
    <property type="term" value="F:glutathione peroxidase activity"/>
    <property type="evidence" value="ECO:0007669"/>
    <property type="project" value="TreeGrafter"/>
</dbReference>
<reference evidence="6" key="1">
    <citation type="submission" date="2023-03" db="EMBL/GenBank/DDBJ databases">
        <title>Massive genome expansion in bonnet fungi (Mycena s.s.) driven by repeated elements and novel gene families across ecological guilds.</title>
        <authorList>
            <consortium name="Lawrence Berkeley National Laboratory"/>
            <person name="Harder C.B."/>
            <person name="Miyauchi S."/>
            <person name="Viragh M."/>
            <person name="Kuo A."/>
            <person name="Thoen E."/>
            <person name="Andreopoulos B."/>
            <person name="Lu D."/>
            <person name="Skrede I."/>
            <person name="Drula E."/>
            <person name="Henrissat B."/>
            <person name="Morin E."/>
            <person name="Kohler A."/>
            <person name="Barry K."/>
            <person name="LaButti K."/>
            <person name="Morin E."/>
            <person name="Salamov A."/>
            <person name="Lipzen A."/>
            <person name="Mereny Z."/>
            <person name="Hegedus B."/>
            <person name="Baldrian P."/>
            <person name="Stursova M."/>
            <person name="Weitz H."/>
            <person name="Taylor A."/>
            <person name="Grigoriev I.V."/>
            <person name="Nagy L.G."/>
            <person name="Martin F."/>
            <person name="Kauserud H."/>
        </authorList>
    </citation>
    <scope>NUCLEOTIDE SEQUENCE</scope>
    <source>
        <strain evidence="6">CBHHK002</strain>
    </source>
</reference>
<evidence type="ECO:0000256" key="2">
    <source>
        <dbReference type="ARBA" id="ARBA00022692"/>
    </source>
</evidence>